<proteinExistence type="predicted"/>
<dbReference type="Proteomes" id="UP000580654">
    <property type="component" value="Unassembled WGS sequence"/>
</dbReference>
<evidence type="ECO:0000256" key="1">
    <source>
        <dbReference type="SAM" id="MobiDB-lite"/>
    </source>
</evidence>
<evidence type="ECO:0000313" key="3">
    <source>
        <dbReference type="EMBL" id="MBB5696217.1"/>
    </source>
</evidence>
<keyword evidence="2" id="KW-0732">Signal</keyword>
<protein>
    <submittedName>
        <fullName evidence="3">Uncharacterized protein</fullName>
    </submittedName>
</protein>
<feature type="region of interest" description="Disordered" evidence="1">
    <location>
        <begin position="23"/>
        <end position="60"/>
    </location>
</feature>
<feature type="chain" id="PRO_5032282994" evidence="2">
    <location>
        <begin position="18"/>
        <end position="60"/>
    </location>
</feature>
<accession>A0A840YI86</accession>
<sequence>MKLVPLLAAVAGSLGLAACTLNTAPPNPPPPTTIVTPTPAPAPMMMSPAPAPGSTVVVRP</sequence>
<dbReference type="EMBL" id="JACIJD010000033">
    <property type="protein sequence ID" value="MBB5696217.1"/>
    <property type="molecule type" value="Genomic_DNA"/>
</dbReference>
<keyword evidence="4" id="KW-1185">Reference proteome</keyword>
<dbReference type="PROSITE" id="PS51257">
    <property type="entry name" value="PROKAR_LIPOPROTEIN"/>
    <property type="match status" value="1"/>
</dbReference>
<gene>
    <name evidence="3" type="ORF">FHS87_004287</name>
</gene>
<name>A0A840YI86_9PROT</name>
<dbReference type="RefSeq" id="WP_184521334.1">
    <property type="nucleotide sequence ID" value="NZ_JACIJD010000033.1"/>
</dbReference>
<comment type="caution">
    <text evidence="3">The sequence shown here is derived from an EMBL/GenBank/DDBJ whole genome shotgun (WGS) entry which is preliminary data.</text>
</comment>
<evidence type="ECO:0000313" key="4">
    <source>
        <dbReference type="Proteomes" id="UP000580654"/>
    </source>
</evidence>
<reference evidence="3 4" key="1">
    <citation type="submission" date="2020-08" db="EMBL/GenBank/DDBJ databases">
        <title>Genomic Encyclopedia of Type Strains, Phase IV (KMG-IV): sequencing the most valuable type-strain genomes for metagenomic binning, comparative biology and taxonomic classification.</title>
        <authorList>
            <person name="Goeker M."/>
        </authorList>
    </citation>
    <scope>NUCLEOTIDE SEQUENCE [LARGE SCALE GENOMIC DNA]</scope>
    <source>
        <strain evidence="3 4">DSM 25622</strain>
    </source>
</reference>
<organism evidence="3 4">
    <name type="scientific">Muricoccus pecuniae</name>
    <dbReference type="NCBI Taxonomy" id="693023"/>
    <lineage>
        <taxon>Bacteria</taxon>
        <taxon>Pseudomonadati</taxon>
        <taxon>Pseudomonadota</taxon>
        <taxon>Alphaproteobacteria</taxon>
        <taxon>Acetobacterales</taxon>
        <taxon>Roseomonadaceae</taxon>
        <taxon>Muricoccus</taxon>
    </lineage>
</organism>
<dbReference type="AlphaFoldDB" id="A0A840YI86"/>
<evidence type="ECO:0000256" key="2">
    <source>
        <dbReference type="SAM" id="SignalP"/>
    </source>
</evidence>
<feature type="compositionally biased region" description="Pro residues" evidence="1">
    <location>
        <begin position="25"/>
        <end position="42"/>
    </location>
</feature>
<feature type="signal peptide" evidence="2">
    <location>
        <begin position="1"/>
        <end position="17"/>
    </location>
</feature>